<keyword evidence="11" id="KW-0716">Sensory transduction</keyword>
<evidence type="ECO:0000256" key="6">
    <source>
        <dbReference type="ARBA" id="ARBA00023040"/>
    </source>
</evidence>
<evidence type="ECO:0000256" key="10">
    <source>
        <dbReference type="RuleBase" id="RU000688"/>
    </source>
</evidence>
<keyword evidence="7 11" id="KW-0472">Membrane</keyword>
<feature type="transmembrane region" description="Helical" evidence="11">
    <location>
        <begin position="99"/>
        <end position="120"/>
    </location>
</feature>
<keyword evidence="13" id="KW-1185">Reference proteome</keyword>
<dbReference type="SUPFAM" id="SSF81321">
    <property type="entry name" value="Family A G protein-coupled receptor-like"/>
    <property type="match status" value="1"/>
</dbReference>
<comment type="subcellular location">
    <subcellularLocation>
        <location evidence="1 11">Cell membrane</location>
        <topology evidence="1 11">Multi-pass membrane protein</topology>
    </subcellularLocation>
</comment>
<evidence type="ECO:0000256" key="9">
    <source>
        <dbReference type="ARBA" id="ARBA00023224"/>
    </source>
</evidence>
<dbReference type="InterPro" id="IPR000276">
    <property type="entry name" value="GPCR_Rhodpsn"/>
</dbReference>
<dbReference type="CDD" id="cd13954">
    <property type="entry name" value="7tmA_OR"/>
    <property type="match status" value="1"/>
</dbReference>
<feature type="domain" description="G-protein coupled receptors family 1 profile" evidence="12">
    <location>
        <begin position="41"/>
        <end position="289"/>
    </location>
</feature>
<keyword evidence="4 11" id="KW-0552">Olfaction</keyword>
<protein>
    <recommendedName>
        <fullName evidence="11">Olfactory receptor</fullName>
    </recommendedName>
</protein>
<dbReference type="InterPro" id="IPR017452">
    <property type="entry name" value="GPCR_Rhodpsn_7TM"/>
</dbReference>
<keyword evidence="8 10" id="KW-0675">Receptor</keyword>
<dbReference type="PRINTS" id="PR00245">
    <property type="entry name" value="OLFACTORYR"/>
</dbReference>
<evidence type="ECO:0000259" key="12">
    <source>
        <dbReference type="PROSITE" id="PS50262"/>
    </source>
</evidence>
<feature type="transmembrane region" description="Helical" evidence="11">
    <location>
        <begin position="59"/>
        <end position="79"/>
    </location>
</feature>
<comment type="similarity">
    <text evidence="10">Belongs to the G-protein coupled receptor 1 family.</text>
</comment>
<feature type="transmembrane region" description="Helical" evidence="11">
    <location>
        <begin position="196"/>
        <end position="222"/>
    </location>
</feature>
<keyword evidence="3 10" id="KW-0812">Transmembrane</keyword>
<proteinExistence type="inferred from homology"/>
<dbReference type="AlphaFoldDB" id="A0A1L8FME8"/>
<dbReference type="Gene3D" id="1.20.1070.10">
    <property type="entry name" value="Rhodopsin 7-helix transmembrane proteins"/>
    <property type="match status" value="1"/>
</dbReference>
<evidence type="ECO:0000256" key="5">
    <source>
        <dbReference type="ARBA" id="ARBA00022989"/>
    </source>
</evidence>
<name>A0A1L8FME8_XENLA</name>
<dbReference type="InterPro" id="IPR050516">
    <property type="entry name" value="Olfactory_GPCR"/>
</dbReference>
<feature type="transmembrane region" description="Helical" evidence="11">
    <location>
        <begin position="25"/>
        <end position="52"/>
    </location>
</feature>
<dbReference type="RefSeq" id="XP_018080295.1">
    <property type="nucleotide sequence ID" value="XM_018224806.1"/>
</dbReference>
<dbReference type="InterPro" id="IPR000725">
    <property type="entry name" value="Olfact_rcpt"/>
</dbReference>
<evidence type="ECO:0000256" key="1">
    <source>
        <dbReference type="ARBA" id="ARBA00004651"/>
    </source>
</evidence>
<feature type="transmembrane region" description="Helical" evidence="11">
    <location>
        <begin position="272"/>
        <end position="291"/>
    </location>
</feature>
<evidence type="ECO:0000256" key="3">
    <source>
        <dbReference type="ARBA" id="ARBA00022692"/>
    </source>
</evidence>
<sequence>MHAANETMITEFILVGFSLVPGLEYLFFSLFLIIYVITILGNTSIIFAYCVCSDLHTPMYFFLTNLSFLEMCSVTITFPKLLSDLLSERKSISFFGCAMQMYCFFLIAGLECCLLAAMAYDRYNAICQPLLYQTIMNRKVCVQLLAGAWFISAVNILIHTLLTFTLPFCSNMINHFFCDIPPLLKLACRINLINEVALVTIGGFVLVGSCVCIVISYTRVIVTILGIHSTSGRRKAFSTCSSHLTAVTIYYGSGMFMYLRAKPNYEMDQDKLIALMYTTIAPLLNPFIYTLRNGDFNLAFRKIIQNMFYRQF</sequence>
<keyword evidence="5 11" id="KW-1133">Transmembrane helix</keyword>
<dbReference type="Proteomes" id="UP000186698">
    <property type="component" value="Chromosome 7L"/>
</dbReference>
<evidence type="ECO:0000256" key="8">
    <source>
        <dbReference type="ARBA" id="ARBA00023170"/>
    </source>
</evidence>
<dbReference type="PROSITE" id="PS00237">
    <property type="entry name" value="G_PROTEIN_RECEP_F1_1"/>
    <property type="match status" value="1"/>
</dbReference>
<dbReference type="GeneID" id="108695852"/>
<dbReference type="PROSITE" id="PS50262">
    <property type="entry name" value="G_PROTEIN_RECEP_F1_2"/>
    <property type="match status" value="1"/>
</dbReference>
<dbReference type="PaxDb" id="8355-A0A1L8FME8"/>
<dbReference type="Pfam" id="PF13853">
    <property type="entry name" value="7tm_4"/>
    <property type="match status" value="1"/>
</dbReference>
<evidence type="ECO:0000256" key="7">
    <source>
        <dbReference type="ARBA" id="ARBA00023136"/>
    </source>
</evidence>
<dbReference type="GO" id="GO:0005886">
    <property type="term" value="C:plasma membrane"/>
    <property type="evidence" value="ECO:0007669"/>
    <property type="project" value="UniProtKB-SubCell"/>
</dbReference>
<dbReference type="GO" id="GO:0005549">
    <property type="term" value="F:odorant binding"/>
    <property type="evidence" value="ECO:0000318"/>
    <property type="project" value="GO_Central"/>
</dbReference>
<gene>
    <name evidence="14" type="primary">LOC108695852</name>
</gene>
<accession>A0A1L8FME8</accession>
<evidence type="ECO:0000256" key="11">
    <source>
        <dbReference type="RuleBase" id="RU363047"/>
    </source>
</evidence>
<evidence type="ECO:0000256" key="2">
    <source>
        <dbReference type="ARBA" id="ARBA00022475"/>
    </source>
</evidence>
<feature type="transmembrane region" description="Helical" evidence="11">
    <location>
        <begin position="243"/>
        <end position="260"/>
    </location>
</feature>
<dbReference type="PANTHER" id="PTHR26452">
    <property type="entry name" value="OLFACTORY RECEPTOR"/>
    <property type="match status" value="1"/>
</dbReference>
<evidence type="ECO:0000256" key="4">
    <source>
        <dbReference type="ARBA" id="ARBA00022725"/>
    </source>
</evidence>
<dbReference type="PRINTS" id="PR00237">
    <property type="entry name" value="GPCRRHODOPSN"/>
</dbReference>
<keyword evidence="2 11" id="KW-1003">Cell membrane</keyword>
<keyword evidence="9 10" id="KW-0807">Transducer</keyword>
<evidence type="ECO:0000313" key="13">
    <source>
        <dbReference type="Proteomes" id="UP000186698"/>
    </source>
</evidence>
<organism evidence="13 14">
    <name type="scientific">Xenopus laevis</name>
    <name type="common">African clawed frog</name>
    <dbReference type="NCBI Taxonomy" id="8355"/>
    <lineage>
        <taxon>Eukaryota</taxon>
        <taxon>Metazoa</taxon>
        <taxon>Chordata</taxon>
        <taxon>Craniata</taxon>
        <taxon>Vertebrata</taxon>
        <taxon>Euteleostomi</taxon>
        <taxon>Amphibia</taxon>
        <taxon>Batrachia</taxon>
        <taxon>Anura</taxon>
        <taxon>Pipoidea</taxon>
        <taxon>Pipidae</taxon>
        <taxon>Xenopodinae</taxon>
        <taxon>Xenopus</taxon>
        <taxon>Xenopus</taxon>
    </lineage>
</organism>
<dbReference type="GO" id="GO:0004984">
    <property type="term" value="F:olfactory receptor activity"/>
    <property type="evidence" value="ECO:0000318"/>
    <property type="project" value="GO_Central"/>
</dbReference>
<dbReference type="KEGG" id="xla:108695852"/>
<feature type="transmembrane region" description="Helical" evidence="11">
    <location>
        <begin position="140"/>
        <end position="162"/>
    </location>
</feature>
<dbReference type="GO" id="GO:0004930">
    <property type="term" value="F:G protein-coupled receptor activity"/>
    <property type="evidence" value="ECO:0007669"/>
    <property type="project" value="UniProtKB-KW"/>
</dbReference>
<evidence type="ECO:0000313" key="14">
    <source>
        <dbReference type="RefSeq" id="XP_018080295.1"/>
    </source>
</evidence>
<keyword evidence="6 10" id="KW-0297">G-protein coupled receptor</keyword>
<dbReference type="FunFam" id="1.20.1070.10:FF:000015">
    <property type="entry name" value="Olfactory receptor"/>
    <property type="match status" value="1"/>
</dbReference>
<dbReference type="OrthoDB" id="9890226at2759"/>
<reference evidence="14" key="1">
    <citation type="submission" date="2025-08" db="UniProtKB">
        <authorList>
            <consortium name="RefSeq"/>
        </authorList>
    </citation>
    <scope>IDENTIFICATION</scope>
    <source>
        <strain evidence="14">J_2021</strain>
        <tissue evidence="14">Erythrocytes</tissue>
    </source>
</reference>